<dbReference type="SUPFAM" id="SSF52540">
    <property type="entry name" value="P-loop containing nucleoside triphosphate hydrolases"/>
    <property type="match status" value="1"/>
</dbReference>
<protein>
    <recommendedName>
        <fullName evidence="3">protein O-GlcNAc transferase</fullName>
        <ecNumber evidence="3">2.4.1.255</ecNumber>
    </recommendedName>
</protein>
<feature type="domain" description="O-GlcNAc transferase C-terminal" evidence="10">
    <location>
        <begin position="519"/>
        <end position="694"/>
    </location>
</feature>
<feature type="domain" description="O-GlcNAc transferase C-terminal" evidence="10">
    <location>
        <begin position="345"/>
        <end position="492"/>
    </location>
</feature>
<dbReference type="EMBL" id="NRSJ01000002">
    <property type="protein sequence ID" value="MBK1703361.1"/>
    <property type="molecule type" value="Genomic_DNA"/>
</dbReference>
<dbReference type="PANTHER" id="PTHR44835:SF1">
    <property type="entry name" value="PROTEIN O-GLCNAC TRANSFERASE"/>
    <property type="match status" value="1"/>
</dbReference>
<evidence type="ECO:0000313" key="11">
    <source>
        <dbReference type="EMBL" id="MBK1703361.1"/>
    </source>
</evidence>
<organism evidence="11 12">
    <name type="scientific">Halochromatium glycolicum</name>
    <dbReference type="NCBI Taxonomy" id="85075"/>
    <lineage>
        <taxon>Bacteria</taxon>
        <taxon>Pseudomonadati</taxon>
        <taxon>Pseudomonadota</taxon>
        <taxon>Gammaproteobacteria</taxon>
        <taxon>Chromatiales</taxon>
        <taxon>Chromatiaceae</taxon>
        <taxon>Halochromatium</taxon>
    </lineage>
</organism>
<dbReference type="Gene3D" id="3.40.50.300">
    <property type="entry name" value="P-loop containing nucleotide triphosphate hydrolases"/>
    <property type="match status" value="1"/>
</dbReference>
<feature type="region of interest" description="Disordered" evidence="9">
    <location>
        <begin position="715"/>
        <end position="742"/>
    </location>
</feature>
<feature type="repeat" description="TPR" evidence="8">
    <location>
        <begin position="94"/>
        <end position="127"/>
    </location>
</feature>
<sequence>MPNKRSRFSEKWREKKSNKQSRKHLPTMRFQQALSAEQRGALEEAETGYREILAQQPDHTDAMYRLGATLYRRGDALGAEALIRCAIEKNNRVAAYHYDHGIVLKSLFRLDEALNAFDLALRIKPDYAEAHNNRGITLNDLGRKEEALRSYDQALHLKPDFAEAVNNRGIALNDLGRLDEALEAYDQALSIQEKFAKAHNNRGNSLKALGRLDDALHAYDRALQIQPDYAEAHNNRAAALQAMGCTQDALDAYGRALDTKTDDAVALNNQGNALKELGRLDEALLAYEQALRLRPDFAEARSNELFVRSALQEGNDEDFLGLARRYGSRYQRSLPVLAHQPVPIVGRRLRVGYVSGDFRQHAVAHFFEPVLAAHDRTRTELWAYTTNGQQDAVTARIRGLVDHWQSIVGLSDELAAERIRGDGLDILVDLSNHTEHNRLGVFALRAAPVQVAYLGHFSTTGVAEIDYWIGDPQQTPPSMDAHYSETVWRLPRVAHVYNGAEVAPAPSWQPQEDGTIRLGSFHNPVKFTPRTLALWARLLHALPQAKLVLKAKQWADAGRREQLAADFAAHGIGADRMELRDHTATPDWSAHMRAYDGLDIALDPIGPWRGAATNCDALWMGVPVITLRGERVGSRQTASLLQALGRTEWIADDEDSYIDKVVALARDVEGRRAMRSTQREQMRASPLCDAKGLARALEDAYGAMVQRWCDARGAEEPSGTRVHGPIWRGTPKAPAESSIPTASQGPTPVYLIHALARSGGTLISRCLGAMNGVYLFSEVHPQSAAAARHVSTAEQFGLEHQAREWYGLLDTQEGVQDAGRSEYPDRVEQIAVRVAEHGGQLVLRDWSHLDFHAVPFLSAATHRSTHAEQLAGRFPLRRISLVRHPVYQWLSLERLPLIRGRLTLTDFMTGYLAFARLAAETGFIRLEDFVGDPDTSLRRLCDQLHLPFDPGYRERWPDNRWVTGDFTSARMTPKEILHRSKIINADVLAQFDVLPEYHEALKLLGYRSPQAGQLQEADELVERAVAADGATVGAP</sequence>
<reference evidence="11" key="1">
    <citation type="submission" date="2017-08" db="EMBL/GenBank/DDBJ databases">
        <authorList>
            <person name="Imhoff J.F."/>
            <person name="Rahn T."/>
            <person name="Kuenzel S."/>
            <person name="Neulinger S.C."/>
        </authorList>
    </citation>
    <scope>NUCLEOTIDE SEQUENCE</scope>
    <source>
        <strain evidence="11">DSM 11080</strain>
    </source>
</reference>
<accession>A0AAJ0U176</accession>
<evidence type="ECO:0000256" key="1">
    <source>
        <dbReference type="ARBA" id="ARBA00004922"/>
    </source>
</evidence>
<evidence type="ECO:0000259" key="10">
    <source>
        <dbReference type="Pfam" id="PF13844"/>
    </source>
</evidence>
<evidence type="ECO:0000313" key="12">
    <source>
        <dbReference type="Proteomes" id="UP001296776"/>
    </source>
</evidence>
<comment type="pathway">
    <text evidence="1">Protein modification; protein glycosylation.</text>
</comment>
<evidence type="ECO:0000256" key="8">
    <source>
        <dbReference type="PROSITE-ProRule" id="PRU00339"/>
    </source>
</evidence>
<feature type="region of interest" description="Disordered" evidence="9">
    <location>
        <begin position="1"/>
        <end position="24"/>
    </location>
</feature>
<keyword evidence="5" id="KW-0808">Transferase</keyword>
<dbReference type="InterPro" id="IPR051939">
    <property type="entry name" value="Glycosyltr_41/O-GlcNAc_trsf"/>
</dbReference>
<keyword evidence="7 8" id="KW-0802">TPR repeat</keyword>
<feature type="repeat" description="TPR" evidence="8">
    <location>
        <begin position="196"/>
        <end position="229"/>
    </location>
</feature>
<reference evidence="11" key="2">
    <citation type="journal article" date="2020" name="Microorganisms">
        <title>Osmotic Adaptation and Compatible Solute Biosynthesis of Phototrophic Bacteria as Revealed from Genome Analyses.</title>
        <authorList>
            <person name="Imhoff J.F."/>
            <person name="Rahn T."/>
            <person name="Kunzel S."/>
            <person name="Keller A."/>
            <person name="Neulinger S.C."/>
        </authorList>
    </citation>
    <scope>NUCLEOTIDE SEQUENCE</scope>
    <source>
        <strain evidence="11">DSM 11080</strain>
    </source>
</reference>
<dbReference type="Gene3D" id="1.25.40.10">
    <property type="entry name" value="Tetratricopeptide repeat domain"/>
    <property type="match status" value="4"/>
</dbReference>
<comment type="caution">
    <text evidence="11">The sequence shown here is derived from an EMBL/GenBank/DDBJ whole genome shotgun (WGS) entry which is preliminary data.</text>
</comment>
<dbReference type="PROSITE" id="PS50293">
    <property type="entry name" value="TPR_REGION"/>
    <property type="match status" value="4"/>
</dbReference>
<dbReference type="Pfam" id="PF13414">
    <property type="entry name" value="TPR_11"/>
    <property type="match status" value="1"/>
</dbReference>
<feature type="repeat" description="TPR" evidence="8">
    <location>
        <begin position="128"/>
        <end position="161"/>
    </location>
</feature>
<feature type="compositionally biased region" description="Basic and acidic residues" evidence="9">
    <location>
        <begin position="7"/>
        <end position="17"/>
    </location>
</feature>
<keyword evidence="12" id="KW-1185">Reference proteome</keyword>
<evidence type="ECO:0000256" key="5">
    <source>
        <dbReference type="ARBA" id="ARBA00022679"/>
    </source>
</evidence>
<dbReference type="Pfam" id="PF13432">
    <property type="entry name" value="TPR_16"/>
    <property type="match status" value="2"/>
</dbReference>
<name>A0AAJ0U176_9GAMM</name>
<dbReference type="Pfam" id="PF13844">
    <property type="entry name" value="Glyco_transf_41"/>
    <property type="match status" value="2"/>
</dbReference>
<dbReference type="Gene3D" id="3.40.50.2000">
    <property type="entry name" value="Glycogen Phosphorylase B"/>
    <property type="match status" value="1"/>
</dbReference>
<evidence type="ECO:0000256" key="7">
    <source>
        <dbReference type="ARBA" id="ARBA00022803"/>
    </source>
</evidence>
<evidence type="ECO:0000256" key="3">
    <source>
        <dbReference type="ARBA" id="ARBA00011970"/>
    </source>
</evidence>
<evidence type="ECO:0000256" key="2">
    <source>
        <dbReference type="ARBA" id="ARBA00005386"/>
    </source>
</evidence>
<dbReference type="InterPro" id="IPR011990">
    <property type="entry name" value="TPR-like_helical_dom_sf"/>
</dbReference>
<dbReference type="SUPFAM" id="SSF48452">
    <property type="entry name" value="TPR-like"/>
    <property type="match status" value="2"/>
</dbReference>
<feature type="repeat" description="TPR" evidence="8">
    <location>
        <begin position="162"/>
        <end position="195"/>
    </location>
</feature>
<evidence type="ECO:0000256" key="6">
    <source>
        <dbReference type="ARBA" id="ARBA00022737"/>
    </source>
</evidence>
<keyword evidence="4" id="KW-0328">Glycosyltransferase</keyword>
<dbReference type="InterPro" id="IPR029489">
    <property type="entry name" value="OGT/SEC/SPY_C"/>
</dbReference>
<dbReference type="GO" id="GO:0097363">
    <property type="term" value="F:protein O-acetylglucosaminyltransferase activity"/>
    <property type="evidence" value="ECO:0007669"/>
    <property type="project" value="UniProtKB-EC"/>
</dbReference>
<dbReference type="AlphaFoldDB" id="A0AAJ0U176"/>
<dbReference type="Gene3D" id="3.40.50.11380">
    <property type="match status" value="1"/>
</dbReference>
<proteinExistence type="inferred from homology"/>
<keyword evidence="6" id="KW-0677">Repeat</keyword>
<evidence type="ECO:0000256" key="4">
    <source>
        <dbReference type="ARBA" id="ARBA00022676"/>
    </source>
</evidence>
<dbReference type="Pfam" id="PF00515">
    <property type="entry name" value="TPR_1"/>
    <property type="match status" value="1"/>
</dbReference>
<dbReference type="InterPro" id="IPR019734">
    <property type="entry name" value="TPR_rpt"/>
</dbReference>
<feature type="repeat" description="TPR" evidence="8">
    <location>
        <begin position="264"/>
        <end position="297"/>
    </location>
</feature>
<dbReference type="RefSeq" id="WP_200344251.1">
    <property type="nucleotide sequence ID" value="NZ_NRSJ01000002.1"/>
</dbReference>
<gene>
    <name evidence="11" type="ORF">CKO40_02045</name>
</gene>
<evidence type="ECO:0000256" key="9">
    <source>
        <dbReference type="SAM" id="MobiDB-lite"/>
    </source>
</evidence>
<dbReference type="Proteomes" id="UP001296776">
    <property type="component" value="Unassembled WGS sequence"/>
</dbReference>
<dbReference type="PROSITE" id="PS50005">
    <property type="entry name" value="TPR"/>
    <property type="match status" value="5"/>
</dbReference>
<dbReference type="InterPro" id="IPR027417">
    <property type="entry name" value="P-loop_NTPase"/>
</dbReference>
<dbReference type="SMART" id="SM00028">
    <property type="entry name" value="TPR"/>
    <property type="match status" value="8"/>
</dbReference>
<dbReference type="PANTHER" id="PTHR44835">
    <property type="entry name" value="UDP-N-ACETYLGLUCOSAMINE--PEPTIDE N-ACETYLGLUCOSAMINYLTRANSFERASE SPINDLY-RELATED"/>
    <property type="match status" value="1"/>
</dbReference>
<dbReference type="EC" id="2.4.1.255" evidence="3"/>
<comment type="similarity">
    <text evidence="2">Belongs to the glycosyltransferase 41 family. O-GlcNAc transferase subfamily.</text>
</comment>